<organism evidence="2 3">
    <name type="scientific">Crenichthys baileyi</name>
    <name type="common">White River springfish</name>
    <dbReference type="NCBI Taxonomy" id="28760"/>
    <lineage>
        <taxon>Eukaryota</taxon>
        <taxon>Metazoa</taxon>
        <taxon>Chordata</taxon>
        <taxon>Craniata</taxon>
        <taxon>Vertebrata</taxon>
        <taxon>Euteleostomi</taxon>
        <taxon>Actinopterygii</taxon>
        <taxon>Neopterygii</taxon>
        <taxon>Teleostei</taxon>
        <taxon>Neoteleostei</taxon>
        <taxon>Acanthomorphata</taxon>
        <taxon>Ovalentaria</taxon>
        <taxon>Atherinomorphae</taxon>
        <taxon>Cyprinodontiformes</taxon>
        <taxon>Goodeidae</taxon>
        <taxon>Crenichthys</taxon>
    </lineage>
</organism>
<dbReference type="Proteomes" id="UP001311232">
    <property type="component" value="Unassembled WGS sequence"/>
</dbReference>
<sequence length="110" mass="12008">NRVHSLTTAPASKDRPLSTICGLSGWCPCASHSLSNPAPIKGEGRACTCRGQSQSFRRPGSGWRIRPPIWERRSLLEGRRISELEQSLHSRGNQVLPGQKVATSRSSCLS</sequence>
<keyword evidence="3" id="KW-1185">Reference proteome</keyword>
<reference evidence="2 3" key="1">
    <citation type="submission" date="2021-06" db="EMBL/GenBank/DDBJ databases">
        <authorList>
            <person name="Palmer J.M."/>
        </authorList>
    </citation>
    <scope>NUCLEOTIDE SEQUENCE [LARGE SCALE GENOMIC DNA]</scope>
    <source>
        <strain evidence="2 3">MEX-2019</strain>
        <tissue evidence="2">Muscle</tissue>
    </source>
</reference>
<comment type="caution">
    <text evidence="2">The sequence shown here is derived from an EMBL/GenBank/DDBJ whole genome shotgun (WGS) entry which is preliminary data.</text>
</comment>
<evidence type="ECO:0000313" key="3">
    <source>
        <dbReference type="Proteomes" id="UP001311232"/>
    </source>
</evidence>
<dbReference type="EMBL" id="JAHHUM010000717">
    <property type="protein sequence ID" value="KAK5617458.1"/>
    <property type="molecule type" value="Genomic_DNA"/>
</dbReference>
<dbReference type="AlphaFoldDB" id="A0AAV9S8E2"/>
<name>A0AAV9S8E2_9TELE</name>
<evidence type="ECO:0000256" key="1">
    <source>
        <dbReference type="SAM" id="MobiDB-lite"/>
    </source>
</evidence>
<gene>
    <name evidence="2" type="ORF">CRENBAI_005772</name>
</gene>
<feature type="region of interest" description="Disordered" evidence="1">
    <location>
        <begin position="90"/>
        <end position="110"/>
    </location>
</feature>
<evidence type="ECO:0008006" key="4">
    <source>
        <dbReference type="Google" id="ProtNLM"/>
    </source>
</evidence>
<feature type="non-terminal residue" evidence="2">
    <location>
        <position position="1"/>
    </location>
</feature>
<accession>A0AAV9S8E2</accession>
<feature type="compositionally biased region" description="Polar residues" evidence="1">
    <location>
        <begin position="101"/>
        <end position="110"/>
    </location>
</feature>
<evidence type="ECO:0000313" key="2">
    <source>
        <dbReference type="EMBL" id="KAK5617458.1"/>
    </source>
</evidence>
<proteinExistence type="predicted"/>
<protein>
    <recommendedName>
        <fullName evidence="4">Arginine vasotocin receptor</fullName>
    </recommendedName>
</protein>